<evidence type="ECO:0000313" key="1">
    <source>
        <dbReference type="EMBL" id="CAB4591883.1"/>
    </source>
</evidence>
<accession>A0A6J6FY60</accession>
<gene>
    <name evidence="1" type="ORF">UFOPK1493_03790</name>
</gene>
<name>A0A6J6FY60_9ZZZZ</name>
<sequence length="166" mass="17235">MRPVIATRTGACALPGFIPWASAIGSNAALRASAVQSHVSYAAIVSARMSAASSVAHAFDRLTSSYCGDGSIKKSTTPGASDSTVARCCTNGAIARNQSWFHTWPGCASRHWAIQGSAAAAKCWGDIARMYSPLNAASFFRSKNAGDFATSSSRKAACIASHGWIS</sequence>
<protein>
    <submittedName>
        <fullName evidence="1">Unannotated protein</fullName>
    </submittedName>
</protein>
<dbReference type="EMBL" id="CAEZSR010000238">
    <property type="protein sequence ID" value="CAB4591883.1"/>
    <property type="molecule type" value="Genomic_DNA"/>
</dbReference>
<reference evidence="1" key="1">
    <citation type="submission" date="2020-05" db="EMBL/GenBank/DDBJ databases">
        <authorList>
            <person name="Chiriac C."/>
            <person name="Salcher M."/>
            <person name="Ghai R."/>
            <person name="Kavagutti S V."/>
        </authorList>
    </citation>
    <scope>NUCLEOTIDE SEQUENCE</scope>
</reference>
<dbReference type="AlphaFoldDB" id="A0A6J6FY60"/>
<proteinExistence type="predicted"/>
<organism evidence="1">
    <name type="scientific">freshwater metagenome</name>
    <dbReference type="NCBI Taxonomy" id="449393"/>
    <lineage>
        <taxon>unclassified sequences</taxon>
        <taxon>metagenomes</taxon>
        <taxon>ecological metagenomes</taxon>
    </lineage>
</organism>